<sequence>PNVTDPNEIKKREGKRNLRLYNGLLAAKVLAELGDRRGYELAARMALEGSWILQRYEAIFTLIEMAKTDEATLRAEGIDPVLVLCVVAESEKDKHVIYLLTNQVRINLDDDAAIRILEIAKDSANLSEEARSVAQMHLDAVKARKKASGK</sequence>
<feature type="non-terminal residue" evidence="1">
    <location>
        <position position="1"/>
    </location>
</feature>
<dbReference type="AlphaFoldDB" id="X1DCV7"/>
<protein>
    <submittedName>
        <fullName evidence="1">Uncharacterized protein</fullName>
    </submittedName>
</protein>
<name>X1DCV7_9ZZZZ</name>
<evidence type="ECO:0000313" key="1">
    <source>
        <dbReference type="EMBL" id="GAH18626.1"/>
    </source>
</evidence>
<reference evidence="1" key="1">
    <citation type="journal article" date="2014" name="Front. Microbiol.">
        <title>High frequency of phylogenetically diverse reductive dehalogenase-homologous genes in deep subseafloor sedimentary metagenomes.</title>
        <authorList>
            <person name="Kawai M."/>
            <person name="Futagami T."/>
            <person name="Toyoda A."/>
            <person name="Takaki Y."/>
            <person name="Nishi S."/>
            <person name="Hori S."/>
            <person name="Arai W."/>
            <person name="Tsubouchi T."/>
            <person name="Morono Y."/>
            <person name="Uchiyama I."/>
            <person name="Ito T."/>
            <person name="Fujiyama A."/>
            <person name="Inagaki F."/>
            <person name="Takami H."/>
        </authorList>
    </citation>
    <scope>NUCLEOTIDE SEQUENCE</scope>
    <source>
        <strain evidence="1">Expedition CK06-06</strain>
    </source>
</reference>
<gene>
    <name evidence="1" type="ORF">S03H2_08466</name>
</gene>
<proteinExistence type="predicted"/>
<organism evidence="1">
    <name type="scientific">marine sediment metagenome</name>
    <dbReference type="NCBI Taxonomy" id="412755"/>
    <lineage>
        <taxon>unclassified sequences</taxon>
        <taxon>metagenomes</taxon>
        <taxon>ecological metagenomes</taxon>
    </lineage>
</organism>
<dbReference type="EMBL" id="BARU01004120">
    <property type="protein sequence ID" value="GAH18626.1"/>
    <property type="molecule type" value="Genomic_DNA"/>
</dbReference>
<accession>X1DCV7</accession>
<comment type="caution">
    <text evidence="1">The sequence shown here is derived from an EMBL/GenBank/DDBJ whole genome shotgun (WGS) entry which is preliminary data.</text>
</comment>